<evidence type="ECO:0000259" key="2">
    <source>
        <dbReference type="Pfam" id="PF13193"/>
    </source>
</evidence>
<dbReference type="InterPro" id="IPR025110">
    <property type="entry name" value="AMP-bd_C"/>
</dbReference>
<dbReference type="Pfam" id="PF00501">
    <property type="entry name" value="AMP-binding"/>
    <property type="match status" value="1"/>
</dbReference>
<dbReference type="RefSeq" id="XP_016259839.1">
    <property type="nucleotide sequence ID" value="XM_016409531.1"/>
</dbReference>
<dbReference type="OrthoDB" id="10253115at2759"/>
<keyword evidence="4" id="KW-1185">Reference proteome</keyword>
<sequence>MALQRLQQTLAHLSRTNPLSLLQGPNEPALLHWTLGTILDIQTEKFASKTAVVSCAQNIRHSFSSLRERTRQLARGLLALGARHGDCIGVVAWNCAEYVELFFACGRIGVILVVLNTTYTPEELRRAIIAGECKFLLAATTIGSRDNGPSIDALLDASGAIDVPGLEQILLLMKDNSKHHHLSSLQDVLSREHEVTLQALREAELAVNPHDVCNLQFTSGTTGNPKAAMLTHYNIINNARFIGERMGITDKDILCCPPPLFHCFGLVLGLLAMVTLGGTIVFPNYTFDADSVLRAVSEEKCTAIHGVPAMWAAELQLLGPQHDVSTLWTGIAAGSATPRQMMEDLGKRMNLKHLTNTYGMTETSPASFMTSSRDSLEQRLATVGKILPHTSAKIIDRDGKIVPLGCKGELCVSGYLLQKGYWKNPEKTNEVMVQDDAGVLWMHTGDEASFDQDGYCKITGRIKDVIIRGGENIFPLEIEERLMEHPMIVNASVVGLKDTKYGEVVAAFLQTADGKRPGEEELREWVRQKLARHKAPKHIFWIGDAKVSDTYPLTGSGKIKKNVLRDLGDSLLQEMLQS</sequence>
<dbReference type="InterPro" id="IPR042099">
    <property type="entry name" value="ANL_N_sf"/>
</dbReference>
<dbReference type="GO" id="GO:0006631">
    <property type="term" value="P:fatty acid metabolic process"/>
    <property type="evidence" value="ECO:0007669"/>
    <property type="project" value="TreeGrafter"/>
</dbReference>
<dbReference type="InterPro" id="IPR020845">
    <property type="entry name" value="AMP-binding_CS"/>
</dbReference>
<gene>
    <name evidence="3" type="ORF">PV06_08220</name>
</gene>
<dbReference type="PANTHER" id="PTHR43201">
    <property type="entry name" value="ACYL-COA SYNTHETASE"/>
    <property type="match status" value="1"/>
</dbReference>
<dbReference type="GO" id="GO:0031956">
    <property type="term" value="F:medium-chain fatty acid-CoA ligase activity"/>
    <property type="evidence" value="ECO:0007669"/>
    <property type="project" value="TreeGrafter"/>
</dbReference>
<proteinExistence type="predicted"/>
<dbReference type="EMBL" id="KN847339">
    <property type="protein sequence ID" value="KIW39623.1"/>
    <property type="molecule type" value="Genomic_DNA"/>
</dbReference>
<dbReference type="PROSITE" id="PS00455">
    <property type="entry name" value="AMP_BINDING"/>
    <property type="match status" value="1"/>
</dbReference>
<organism evidence="3 4">
    <name type="scientific">Exophiala oligosperma</name>
    <dbReference type="NCBI Taxonomy" id="215243"/>
    <lineage>
        <taxon>Eukaryota</taxon>
        <taxon>Fungi</taxon>
        <taxon>Dikarya</taxon>
        <taxon>Ascomycota</taxon>
        <taxon>Pezizomycotina</taxon>
        <taxon>Eurotiomycetes</taxon>
        <taxon>Chaetothyriomycetidae</taxon>
        <taxon>Chaetothyriales</taxon>
        <taxon>Herpotrichiellaceae</taxon>
        <taxon>Exophiala</taxon>
    </lineage>
</organism>
<dbReference type="Pfam" id="PF13193">
    <property type="entry name" value="AMP-binding_C"/>
    <property type="match status" value="1"/>
</dbReference>
<dbReference type="Proteomes" id="UP000053342">
    <property type="component" value="Unassembled WGS sequence"/>
</dbReference>
<dbReference type="Gene3D" id="3.40.50.12780">
    <property type="entry name" value="N-terminal domain of ligase-like"/>
    <property type="match status" value="1"/>
</dbReference>
<name>A0A0D2D934_9EURO</name>
<accession>A0A0D2D934</accession>
<dbReference type="SUPFAM" id="SSF56801">
    <property type="entry name" value="Acetyl-CoA synthetase-like"/>
    <property type="match status" value="1"/>
</dbReference>
<dbReference type="AlphaFoldDB" id="A0A0D2D934"/>
<dbReference type="STRING" id="215243.A0A0D2D934"/>
<dbReference type="InterPro" id="IPR000873">
    <property type="entry name" value="AMP-dep_synth/lig_dom"/>
</dbReference>
<protein>
    <submittedName>
        <fullName evidence="3">Uncharacterized protein</fullName>
    </submittedName>
</protein>
<dbReference type="InterPro" id="IPR045851">
    <property type="entry name" value="AMP-bd_C_sf"/>
</dbReference>
<reference evidence="3 4" key="1">
    <citation type="submission" date="2015-01" db="EMBL/GenBank/DDBJ databases">
        <title>The Genome Sequence of Exophiala oligosperma CBS72588.</title>
        <authorList>
            <consortium name="The Broad Institute Genomics Platform"/>
            <person name="Cuomo C."/>
            <person name="de Hoog S."/>
            <person name="Gorbushina A."/>
            <person name="Stielow B."/>
            <person name="Teixiera M."/>
            <person name="Abouelleil A."/>
            <person name="Chapman S.B."/>
            <person name="Priest M."/>
            <person name="Young S.K."/>
            <person name="Wortman J."/>
            <person name="Nusbaum C."/>
            <person name="Birren B."/>
        </authorList>
    </citation>
    <scope>NUCLEOTIDE SEQUENCE [LARGE SCALE GENOMIC DNA]</scope>
    <source>
        <strain evidence="3 4">CBS 72588</strain>
    </source>
</reference>
<evidence type="ECO:0000313" key="3">
    <source>
        <dbReference type="EMBL" id="KIW39623.1"/>
    </source>
</evidence>
<dbReference type="PANTHER" id="PTHR43201:SF6">
    <property type="entry name" value="ACYL COA SYNTHETASE (EUROFUNG)"/>
    <property type="match status" value="1"/>
</dbReference>
<feature type="domain" description="AMP-dependent synthetase/ligase" evidence="1">
    <location>
        <begin position="42"/>
        <end position="422"/>
    </location>
</feature>
<evidence type="ECO:0000259" key="1">
    <source>
        <dbReference type="Pfam" id="PF00501"/>
    </source>
</evidence>
<dbReference type="VEuPathDB" id="FungiDB:PV06_08220"/>
<feature type="domain" description="AMP-binding enzyme C-terminal" evidence="2">
    <location>
        <begin position="477"/>
        <end position="558"/>
    </location>
</feature>
<evidence type="ECO:0000313" key="4">
    <source>
        <dbReference type="Proteomes" id="UP000053342"/>
    </source>
</evidence>
<dbReference type="GeneID" id="27360294"/>
<dbReference type="Gene3D" id="3.30.300.30">
    <property type="match status" value="1"/>
</dbReference>
<dbReference type="HOGENOM" id="CLU_000022_59_7_1"/>